<accession>A0A1J4MNN8</accession>
<dbReference type="GO" id="GO:0031267">
    <property type="term" value="F:small GTPase binding"/>
    <property type="evidence" value="ECO:0007669"/>
    <property type="project" value="TreeGrafter"/>
</dbReference>
<keyword evidence="3" id="KW-1185">Reference proteome</keyword>
<dbReference type="OrthoDB" id="294251at2759"/>
<organism evidence="2 3">
    <name type="scientific">Cryptosporidium andersoni</name>
    <dbReference type="NCBI Taxonomy" id="117008"/>
    <lineage>
        <taxon>Eukaryota</taxon>
        <taxon>Sar</taxon>
        <taxon>Alveolata</taxon>
        <taxon>Apicomplexa</taxon>
        <taxon>Conoidasida</taxon>
        <taxon>Coccidia</taxon>
        <taxon>Eucoccidiorida</taxon>
        <taxon>Eimeriorina</taxon>
        <taxon>Cryptosporidiidae</taxon>
        <taxon>Cryptosporidium</taxon>
    </lineage>
</organism>
<name>A0A1J4MNN8_9CRYT</name>
<dbReference type="GO" id="GO:0005096">
    <property type="term" value="F:GTPase activator activity"/>
    <property type="evidence" value="ECO:0007669"/>
    <property type="project" value="TreeGrafter"/>
</dbReference>
<dbReference type="SMART" id="SM00164">
    <property type="entry name" value="TBC"/>
    <property type="match status" value="1"/>
</dbReference>
<protein>
    <submittedName>
        <fullName evidence="2">TBC domain-containing protein</fullName>
    </submittedName>
</protein>
<proteinExistence type="predicted"/>
<dbReference type="EMBL" id="LRBS01000073">
    <property type="protein sequence ID" value="OII75882.1"/>
    <property type="molecule type" value="Genomic_DNA"/>
</dbReference>
<dbReference type="InterPro" id="IPR050302">
    <property type="entry name" value="Rab_GAP_TBC_domain"/>
</dbReference>
<dbReference type="InterPro" id="IPR035969">
    <property type="entry name" value="Rab-GAP_TBC_sf"/>
</dbReference>
<dbReference type="PANTHER" id="PTHR47219">
    <property type="entry name" value="RAB GTPASE-ACTIVATING PROTEIN 1-LIKE"/>
    <property type="match status" value="1"/>
</dbReference>
<dbReference type="VEuPathDB" id="CryptoDB:cand_002860"/>
<dbReference type="GeneID" id="92364471"/>
<evidence type="ECO:0000313" key="3">
    <source>
        <dbReference type="Proteomes" id="UP000186804"/>
    </source>
</evidence>
<reference evidence="2 3" key="1">
    <citation type="submission" date="2016-10" db="EMBL/GenBank/DDBJ databases">
        <title>Reductive evolution of mitochondrial metabolism and differential evolution of invasion-related proteins in Cryptosporidium.</title>
        <authorList>
            <person name="Liu S."/>
            <person name="Roellig D.M."/>
            <person name="Guo Y."/>
            <person name="Li N."/>
            <person name="Frace M.A."/>
            <person name="Tang K."/>
            <person name="Zhang L."/>
            <person name="Feng Y."/>
            <person name="Xiao L."/>
        </authorList>
    </citation>
    <scope>NUCLEOTIDE SEQUENCE [LARGE SCALE GENOMIC DNA]</scope>
    <source>
        <strain evidence="2">30847</strain>
    </source>
</reference>
<dbReference type="Gene3D" id="1.10.8.270">
    <property type="entry name" value="putative rabgap domain of human tbc1 domain family member 14 like domains"/>
    <property type="match status" value="1"/>
</dbReference>
<dbReference type="PANTHER" id="PTHR47219:SF9">
    <property type="entry name" value="GTPASE ACTIVATING PROTEIN AND CENTROSOME-ASSOCIATED, ISOFORM B"/>
    <property type="match status" value="1"/>
</dbReference>
<feature type="domain" description="Rab-GAP TBC" evidence="1">
    <location>
        <begin position="98"/>
        <end position="273"/>
    </location>
</feature>
<sequence length="541" mass="63203">MATNKEGGNLISLLAAKRAYNFFLPELNNKTTAKNFEFTVYSQWERLQPHCKCERDEFGRCKRFLSWLDTGGYKDIDLNNIYSDITNLFDHLTRLGTGLDISIKKKTSSEFSGENLLNRIFSYKIMNSIYMDVCRTYPSITFFREEGRYSLSRILLVYSIFDLQVGYVQGMNFLVGCILWHSHSEELVFYILVCLMFNYGMREMYIAGLPGLQIRCKILDEMIEKELPLIWYHMNKQGGTIDMLATDWFLTLFSYSIPLDIIGYFWDDIFEQGWLPVFKLILYRLQRLEDRILDSHDIADMMNIIKYSTPTSKNGIVGNILGIFKDEFSKTTLGKWINNIGNISSSNNIDNMYATFRNQPYALTNDPNTIALPQVWLELVTEAPFEINLTSKMLLDIENKVRSCIEYNDSSPLSVNLYRVHNINTVENHYQEESREVDELLNRKDIPTNIEQNININDHIEKERSHNMFNISHYNEVIEDLYKQKNIDLNISNKISDIFTSIESCIEILLQKSNQQEHLQKLINNSGHDSNKLKFGPWINH</sequence>
<evidence type="ECO:0000313" key="2">
    <source>
        <dbReference type="EMBL" id="OII75882.1"/>
    </source>
</evidence>
<dbReference type="AlphaFoldDB" id="A0A1J4MNN8"/>
<dbReference type="Pfam" id="PF00566">
    <property type="entry name" value="RabGAP-TBC"/>
    <property type="match status" value="1"/>
</dbReference>
<comment type="caution">
    <text evidence="2">The sequence shown here is derived from an EMBL/GenBank/DDBJ whole genome shotgun (WGS) entry which is preliminary data.</text>
</comment>
<dbReference type="PROSITE" id="PS50086">
    <property type="entry name" value="TBC_RABGAP"/>
    <property type="match status" value="1"/>
</dbReference>
<dbReference type="SUPFAM" id="SSF47923">
    <property type="entry name" value="Ypt/Rab-GAP domain of gyp1p"/>
    <property type="match status" value="2"/>
</dbReference>
<dbReference type="InterPro" id="IPR000195">
    <property type="entry name" value="Rab-GAP-TBC_dom"/>
</dbReference>
<dbReference type="Proteomes" id="UP000186804">
    <property type="component" value="Unassembled WGS sequence"/>
</dbReference>
<gene>
    <name evidence="2" type="ORF">cand_002860</name>
</gene>
<evidence type="ECO:0000259" key="1">
    <source>
        <dbReference type="PROSITE" id="PS50086"/>
    </source>
</evidence>
<dbReference type="RefSeq" id="XP_067067728.1">
    <property type="nucleotide sequence ID" value="XM_067210533.1"/>
</dbReference>
<dbReference type="Gene3D" id="1.10.472.80">
    <property type="entry name" value="Ypt/Rab-GAP domain of gyp1p, domain 3"/>
    <property type="match status" value="1"/>
</dbReference>